<dbReference type="EMBL" id="CP009933">
    <property type="protein sequence ID" value="AKA68565.1"/>
    <property type="molecule type" value="Genomic_DNA"/>
</dbReference>
<dbReference type="Proteomes" id="UP000033115">
    <property type="component" value="Chromosome"/>
</dbReference>
<evidence type="ECO:0000313" key="2">
    <source>
        <dbReference type="Proteomes" id="UP000033115"/>
    </source>
</evidence>
<accession>A0A0E3M5K9</accession>
<proteinExistence type="predicted"/>
<dbReference type="STRING" id="1548.CSCA_1440"/>
<dbReference type="AlphaFoldDB" id="A0A0E3M5K9"/>
<reference evidence="1 2" key="1">
    <citation type="journal article" date="2015" name="J. Biotechnol.">
        <title>Complete genome sequence of a malodorant-producing acetogen, Clostridium scatologenes ATCC 25775(T).</title>
        <authorList>
            <person name="Zhu Z."/>
            <person name="Guo T."/>
            <person name="Zheng H."/>
            <person name="Song T."/>
            <person name="Ouyang P."/>
            <person name="Xie J."/>
        </authorList>
    </citation>
    <scope>NUCLEOTIDE SEQUENCE [LARGE SCALE GENOMIC DNA]</scope>
    <source>
        <strain evidence="1 2">ATCC 25775</strain>
    </source>
</reference>
<evidence type="ECO:0000313" key="1">
    <source>
        <dbReference type="EMBL" id="AKA68565.1"/>
    </source>
</evidence>
<protein>
    <recommendedName>
        <fullName evidence="3">XkdX family protein</fullName>
    </recommendedName>
</protein>
<dbReference type="RefSeq" id="WP_082085053.1">
    <property type="nucleotide sequence ID" value="NZ_CP009933.1"/>
</dbReference>
<dbReference type="NCBIfam" id="TIGR01669">
    <property type="entry name" value="phage_XkdX"/>
    <property type="match status" value="1"/>
</dbReference>
<dbReference type="HOGENOM" id="CLU_3116486_0_0_9"/>
<gene>
    <name evidence="1" type="ORF">CSCA_1440</name>
</gene>
<organism evidence="1 2">
    <name type="scientific">Clostridium scatologenes</name>
    <dbReference type="NCBI Taxonomy" id="1548"/>
    <lineage>
        <taxon>Bacteria</taxon>
        <taxon>Bacillati</taxon>
        <taxon>Bacillota</taxon>
        <taxon>Clostridia</taxon>
        <taxon>Eubacteriales</taxon>
        <taxon>Clostridiaceae</taxon>
        <taxon>Clostridium</taxon>
    </lineage>
</organism>
<dbReference type="InterPro" id="IPR010022">
    <property type="entry name" value="XkdX"/>
</dbReference>
<dbReference type="Pfam" id="PF09693">
    <property type="entry name" value="Phage_XkdX"/>
    <property type="match status" value="1"/>
</dbReference>
<name>A0A0E3M5K9_CLOSL</name>
<evidence type="ECO:0008006" key="3">
    <source>
        <dbReference type="Google" id="ProtNLM"/>
    </source>
</evidence>
<dbReference type="KEGG" id="csq:CSCA_1440"/>
<keyword evidence="2" id="KW-1185">Reference proteome</keyword>
<sequence>MSKTEGLGYDFYYIGYICGYLSLDDIKQGVVNGDITKDQFKQITGVDYTP</sequence>